<protein>
    <recommendedName>
        <fullName evidence="2">PGG domain-containing protein</fullName>
    </recommendedName>
</protein>
<name>A0AAD5CAQ2_AMBAR</name>
<feature type="transmembrane region" description="Helical" evidence="1">
    <location>
        <begin position="185"/>
        <end position="210"/>
    </location>
</feature>
<gene>
    <name evidence="3" type="ORF">M8C21_008425</name>
</gene>
<dbReference type="PANTHER" id="PTHR24177">
    <property type="entry name" value="CASKIN"/>
    <property type="match status" value="1"/>
</dbReference>
<feature type="transmembrane region" description="Helical" evidence="1">
    <location>
        <begin position="230"/>
        <end position="255"/>
    </location>
</feature>
<keyword evidence="1" id="KW-1133">Transmembrane helix</keyword>
<dbReference type="InterPro" id="IPR026961">
    <property type="entry name" value="PGG_dom"/>
</dbReference>
<reference evidence="3" key="1">
    <citation type="submission" date="2022-06" db="EMBL/GenBank/DDBJ databases">
        <title>Uncovering the hologenomic basis of an extraordinary plant invasion.</title>
        <authorList>
            <person name="Bieker V.C."/>
            <person name="Martin M.D."/>
            <person name="Gilbert T."/>
            <person name="Hodgins K."/>
            <person name="Battlay P."/>
            <person name="Petersen B."/>
            <person name="Wilson J."/>
        </authorList>
    </citation>
    <scope>NUCLEOTIDE SEQUENCE</scope>
    <source>
        <strain evidence="3">AA19_3_7</strain>
        <tissue evidence="3">Leaf</tissue>
    </source>
</reference>
<feature type="transmembrane region" description="Helical" evidence="1">
    <location>
        <begin position="261"/>
        <end position="279"/>
    </location>
</feature>
<dbReference type="EMBL" id="JAMZMK010008822">
    <property type="protein sequence ID" value="KAI7738362.1"/>
    <property type="molecule type" value="Genomic_DNA"/>
</dbReference>
<evidence type="ECO:0000256" key="1">
    <source>
        <dbReference type="SAM" id="Phobius"/>
    </source>
</evidence>
<dbReference type="PANTHER" id="PTHR24177:SF472">
    <property type="entry name" value="PGG DOMAIN-CONTAINING PROTEIN"/>
    <property type="match status" value="1"/>
</dbReference>
<dbReference type="Pfam" id="PF13962">
    <property type="entry name" value="PGG"/>
    <property type="match status" value="1"/>
</dbReference>
<comment type="caution">
    <text evidence="3">The sequence shown here is derived from an EMBL/GenBank/DDBJ whole genome shotgun (WGS) entry which is preliminary data.</text>
</comment>
<keyword evidence="4" id="KW-1185">Reference proteome</keyword>
<feature type="transmembrane region" description="Helical" evidence="1">
    <location>
        <begin position="143"/>
        <end position="165"/>
    </location>
</feature>
<dbReference type="GO" id="GO:0016020">
    <property type="term" value="C:membrane"/>
    <property type="evidence" value="ECO:0007669"/>
    <property type="project" value="TreeGrafter"/>
</dbReference>
<feature type="domain" description="PGG" evidence="2">
    <location>
        <begin position="133"/>
        <end position="254"/>
    </location>
</feature>
<evidence type="ECO:0000313" key="3">
    <source>
        <dbReference type="EMBL" id="KAI7738362.1"/>
    </source>
</evidence>
<evidence type="ECO:0000313" key="4">
    <source>
        <dbReference type="Proteomes" id="UP001206925"/>
    </source>
</evidence>
<keyword evidence="1" id="KW-0812">Transmembrane</keyword>
<proteinExistence type="predicted"/>
<keyword evidence="1" id="KW-0472">Membrane</keyword>
<accession>A0AAD5CAQ2</accession>
<sequence length="299" mass="33932">MGNTKFLVELIRQYPDLIWKVNDNNQTIFHIAVKHRHEGIYNLLYEIGAMKDLITPLRDGHENNMLHLVGTRAKQKQLEDVSGVALQMQRELLWFKEVKNMIPLSYRERKNEDGLTPHELFTMEHKELVIEGEKWLKGTANQCMVVAALIATIVFAAAFTVPGGYDQTNDKTTGQRNGIPVFHSKVTFIVFVVADAISLFASCASILIFLSILTSRYAERDFLESLPKKLILGLVTLFLSITTMTVAFGISFFVLYHKGLLWVPILICVFGVLPVLLYVKLQYALFIDVISSTYASRFV</sequence>
<dbReference type="AlphaFoldDB" id="A0AAD5CAQ2"/>
<organism evidence="3 4">
    <name type="scientific">Ambrosia artemisiifolia</name>
    <name type="common">Common ragweed</name>
    <dbReference type="NCBI Taxonomy" id="4212"/>
    <lineage>
        <taxon>Eukaryota</taxon>
        <taxon>Viridiplantae</taxon>
        <taxon>Streptophyta</taxon>
        <taxon>Embryophyta</taxon>
        <taxon>Tracheophyta</taxon>
        <taxon>Spermatophyta</taxon>
        <taxon>Magnoliopsida</taxon>
        <taxon>eudicotyledons</taxon>
        <taxon>Gunneridae</taxon>
        <taxon>Pentapetalae</taxon>
        <taxon>asterids</taxon>
        <taxon>campanulids</taxon>
        <taxon>Asterales</taxon>
        <taxon>Asteraceae</taxon>
        <taxon>Asteroideae</taxon>
        <taxon>Heliantheae alliance</taxon>
        <taxon>Heliantheae</taxon>
        <taxon>Ambrosia</taxon>
    </lineage>
</organism>
<dbReference type="Proteomes" id="UP001206925">
    <property type="component" value="Unassembled WGS sequence"/>
</dbReference>
<evidence type="ECO:0000259" key="2">
    <source>
        <dbReference type="Pfam" id="PF13962"/>
    </source>
</evidence>